<comment type="caution">
    <text evidence="4">The sequence shown here is derived from an EMBL/GenBank/DDBJ whole genome shotgun (WGS) entry which is preliminary data.</text>
</comment>
<dbReference type="InterPro" id="IPR006140">
    <property type="entry name" value="D-isomer_DH_NAD-bd"/>
</dbReference>
<dbReference type="EMBL" id="BAAAQY010000017">
    <property type="protein sequence ID" value="GAA2250012.1"/>
    <property type="molecule type" value="Genomic_DNA"/>
</dbReference>
<dbReference type="PANTHER" id="PTHR43333">
    <property type="entry name" value="2-HACID_DH_C DOMAIN-CONTAINING PROTEIN"/>
    <property type="match status" value="1"/>
</dbReference>
<dbReference type="Gene3D" id="3.40.50.720">
    <property type="entry name" value="NAD(P)-binding Rossmann-like Domain"/>
    <property type="match status" value="2"/>
</dbReference>
<dbReference type="Pfam" id="PF02826">
    <property type="entry name" value="2-Hacid_dh_C"/>
    <property type="match status" value="1"/>
</dbReference>
<gene>
    <name evidence="4" type="ORF">GCM10009851_39490</name>
</gene>
<evidence type="ECO:0000256" key="2">
    <source>
        <dbReference type="ARBA" id="ARBA00023027"/>
    </source>
</evidence>
<name>A0ABN3E737_9MICO</name>
<keyword evidence="2" id="KW-0520">NAD</keyword>
<evidence type="ECO:0000313" key="5">
    <source>
        <dbReference type="Proteomes" id="UP001500929"/>
    </source>
</evidence>
<organism evidence="4 5">
    <name type="scientific">Herbiconiux moechotypicola</name>
    <dbReference type="NCBI Taxonomy" id="637393"/>
    <lineage>
        <taxon>Bacteria</taxon>
        <taxon>Bacillati</taxon>
        <taxon>Actinomycetota</taxon>
        <taxon>Actinomycetes</taxon>
        <taxon>Micrococcales</taxon>
        <taxon>Microbacteriaceae</taxon>
        <taxon>Herbiconiux</taxon>
    </lineage>
</organism>
<sequence length="313" mass="33259">MSITALVPANLGFLPAAPGVHVIPFDPFRPLPDEHHGADALVVFETPFPILQSYAHDLTRVRWVQSLGAGVDAMFSAGFRPGTAIASGRGLHDRPVAEHTIALLLAAARHLPQAVRAQIGHRWASELGGRQPFPDTERFSSLIDAHIAIWGHGSIGRHLAGMLHALGARTTGITRRGGEDGTVGIEQLPQVLANSDALVLLLPARPENERIVDAAVLRMLPHRAWVVNVGRGAVLDEEALAHALQRGELGGAALDVTTQEPLPVDSPLWDLPNVLLTPHAAGGRPLGAQALIENNLRAWAEGTPIRNAAGTTE</sequence>
<evidence type="ECO:0000259" key="3">
    <source>
        <dbReference type="Pfam" id="PF02826"/>
    </source>
</evidence>
<protein>
    <submittedName>
        <fullName evidence="4">Phosphoglycerate dehydrogenase</fullName>
    </submittedName>
</protein>
<feature type="domain" description="D-isomer specific 2-hydroxyacid dehydrogenase NAD-binding" evidence="3">
    <location>
        <begin position="101"/>
        <end position="281"/>
    </location>
</feature>
<dbReference type="InterPro" id="IPR036291">
    <property type="entry name" value="NAD(P)-bd_dom_sf"/>
</dbReference>
<proteinExistence type="predicted"/>
<dbReference type="Proteomes" id="UP001500929">
    <property type="component" value="Unassembled WGS sequence"/>
</dbReference>
<evidence type="ECO:0000256" key="1">
    <source>
        <dbReference type="ARBA" id="ARBA00023002"/>
    </source>
</evidence>
<reference evidence="4 5" key="1">
    <citation type="journal article" date="2019" name="Int. J. Syst. Evol. Microbiol.">
        <title>The Global Catalogue of Microorganisms (GCM) 10K type strain sequencing project: providing services to taxonomists for standard genome sequencing and annotation.</title>
        <authorList>
            <consortium name="The Broad Institute Genomics Platform"/>
            <consortium name="The Broad Institute Genome Sequencing Center for Infectious Disease"/>
            <person name="Wu L."/>
            <person name="Ma J."/>
        </authorList>
    </citation>
    <scope>NUCLEOTIDE SEQUENCE [LARGE SCALE GENOMIC DNA]</scope>
    <source>
        <strain evidence="4 5">JCM 16117</strain>
    </source>
</reference>
<keyword evidence="1" id="KW-0560">Oxidoreductase</keyword>
<evidence type="ECO:0000313" key="4">
    <source>
        <dbReference type="EMBL" id="GAA2250012.1"/>
    </source>
</evidence>
<keyword evidence="5" id="KW-1185">Reference proteome</keyword>
<dbReference type="PANTHER" id="PTHR43333:SF1">
    <property type="entry name" value="D-ISOMER SPECIFIC 2-HYDROXYACID DEHYDROGENASE NAD-BINDING DOMAIN-CONTAINING PROTEIN"/>
    <property type="match status" value="1"/>
</dbReference>
<dbReference type="SUPFAM" id="SSF51735">
    <property type="entry name" value="NAD(P)-binding Rossmann-fold domains"/>
    <property type="match status" value="1"/>
</dbReference>
<accession>A0ABN3E737</accession>
<dbReference type="SUPFAM" id="SSF52283">
    <property type="entry name" value="Formate/glycerate dehydrogenase catalytic domain-like"/>
    <property type="match status" value="1"/>
</dbReference>